<dbReference type="Proteomes" id="UP000806378">
    <property type="component" value="Unassembled WGS sequence"/>
</dbReference>
<dbReference type="SUPFAM" id="SSF51735">
    <property type="entry name" value="NAD(P)-binding Rossmann-fold domains"/>
    <property type="match status" value="1"/>
</dbReference>
<sequence length="269" mass="29644">MEKGKQAREQIMAQNSASKCSVEVWPLDMSKYSSVLEFGDRVKSMPRLDALLANAGIDTSQFEIFEDHESTITVNVISTVLLALLAMPKLRETAKAQDKQTHLVLTGSVVHIFANQQYLTQPEDGQIFKSLSTESSADMADRYNLSKLVLLLAYRALAEEMSRDAPSNSIVLNFVNPGWCKTDLFRTNDGGMGGRIGLALIGRPAEVGSRTLVHGISTDASSHGKYMSECQVKPESSWARSDEGMATQKRVWAELVDILEKIKPGVTKF</sequence>
<keyword evidence="2" id="KW-0521">NADP</keyword>
<dbReference type="AlphaFoldDB" id="A0A8T0CEZ8"/>
<dbReference type="InterPro" id="IPR036291">
    <property type="entry name" value="NAD(P)-bd_dom_sf"/>
</dbReference>
<name>A0A8T0CEZ8_CORYI</name>
<keyword evidence="3" id="KW-0560">Oxidoreductase</keyword>
<dbReference type="InterPro" id="IPR002347">
    <property type="entry name" value="SDR_fam"/>
</dbReference>
<dbReference type="PANTHER" id="PTHR24320:SF252">
    <property type="entry name" value="DEHYDROGENASE_REDUCTASE FAMILY PROTEIN, PUTATIVE (AFU_ORTHOLOGUE AFUA_3G08550)-RELATED"/>
    <property type="match status" value="1"/>
</dbReference>
<protein>
    <submittedName>
        <fullName evidence="4">Uncharacterized protein</fullName>
    </submittedName>
</protein>
<dbReference type="OrthoDB" id="1657256at2759"/>
<reference evidence="4" key="1">
    <citation type="submission" date="2020-05" db="EMBL/GenBank/DDBJ databases">
        <title>WGS assembly of Corymbia citriodora subspecies variegata.</title>
        <authorList>
            <person name="Barry K."/>
            <person name="Hundley H."/>
            <person name="Shu S."/>
            <person name="Jenkins J."/>
            <person name="Grimwood J."/>
            <person name="Baten A."/>
        </authorList>
    </citation>
    <scope>NUCLEOTIDE SEQUENCE</scope>
    <source>
        <strain evidence="4">CV2-018</strain>
    </source>
</reference>
<evidence type="ECO:0000313" key="4">
    <source>
        <dbReference type="EMBL" id="KAF7845943.1"/>
    </source>
</evidence>
<dbReference type="PANTHER" id="PTHR24320">
    <property type="entry name" value="RETINOL DEHYDROGENASE"/>
    <property type="match status" value="1"/>
</dbReference>
<dbReference type="Gramene" id="rna-gnl|WGS:JABURB|Cocit.L5840.1">
    <property type="protein sequence ID" value="cds-KAF7845943.1"/>
    <property type="gene ID" value="gene-BT93_L5840"/>
</dbReference>
<comment type="caution">
    <text evidence="4">The sequence shown here is derived from an EMBL/GenBank/DDBJ whole genome shotgun (WGS) entry which is preliminary data.</text>
</comment>
<evidence type="ECO:0000256" key="3">
    <source>
        <dbReference type="ARBA" id="ARBA00023002"/>
    </source>
</evidence>
<keyword evidence="5" id="KW-1185">Reference proteome</keyword>
<dbReference type="Pfam" id="PF00106">
    <property type="entry name" value="adh_short"/>
    <property type="match status" value="1"/>
</dbReference>
<evidence type="ECO:0000256" key="1">
    <source>
        <dbReference type="ARBA" id="ARBA00006484"/>
    </source>
</evidence>
<dbReference type="Gene3D" id="3.40.50.720">
    <property type="entry name" value="NAD(P)-binding Rossmann-like Domain"/>
    <property type="match status" value="1"/>
</dbReference>
<dbReference type="EMBL" id="MU097392">
    <property type="protein sequence ID" value="KAF7845943.1"/>
    <property type="molecule type" value="Genomic_DNA"/>
</dbReference>
<dbReference type="GO" id="GO:0016491">
    <property type="term" value="F:oxidoreductase activity"/>
    <property type="evidence" value="ECO:0007669"/>
    <property type="project" value="UniProtKB-KW"/>
</dbReference>
<organism evidence="4 5">
    <name type="scientific">Corymbia citriodora subsp. variegata</name>
    <dbReference type="NCBI Taxonomy" id="360336"/>
    <lineage>
        <taxon>Eukaryota</taxon>
        <taxon>Viridiplantae</taxon>
        <taxon>Streptophyta</taxon>
        <taxon>Embryophyta</taxon>
        <taxon>Tracheophyta</taxon>
        <taxon>Spermatophyta</taxon>
        <taxon>Magnoliopsida</taxon>
        <taxon>eudicotyledons</taxon>
        <taxon>Gunneridae</taxon>
        <taxon>Pentapetalae</taxon>
        <taxon>rosids</taxon>
        <taxon>malvids</taxon>
        <taxon>Myrtales</taxon>
        <taxon>Myrtaceae</taxon>
        <taxon>Myrtoideae</taxon>
        <taxon>Eucalypteae</taxon>
        <taxon>Corymbia</taxon>
    </lineage>
</organism>
<comment type="similarity">
    <text evidence="1">Belongs to the short-chain dehydrogenases/reductases (SDR) family.</text>
</comment>
<proteinExistence type="inferred from homology"/>
<dbReference type="PRINTS" id="PR00081">
    <property type="entry name" value="GDHRDH"/>
</dbReference>
<gene>
    <name evidence="4" type="ORF">BT93_L5840</name>
</gene>
<evidence type="ECO:0000256" key="2">
    <source>
        <dbReference type="ARBA" id="ARBA00022857"/>
    </source>
</evidence>
<accession>A0A8T0CEZ8</accession>
<evidence type="ECO:0000313" key="5">
    <source>
        <dbReference type="Proteomes" id="UP000806378"/>
    </source>
</evidence>